<feature type="transmembrane region" description="Helical" evidence="1">
    <location>
        <begin position="7"/>
        <end position="24"/>
    </location>
</feature>
<comment type="caution">
    <text evidence="2">The sequence shown here is derived from an EMBL/GenBank/DDBJ whole genome shotgun (WGS) entry which is preliminary data.</text>
</comment>
<dbReference type="GO" id="GO:0045047">
    <property type="term" value="P:protein targeting to ER"/>
    <property type="evidence" value="ECO:0007669"/>
    <property type="project" value="InterPro"/>
</dbReference>
<evidence type="ECO:0000313" key="2">
    <source>
        <dbReference type="EMBL" id="CAG8481505.1"/>
    </source>
</evidence>
<dbReference type="GO" id="GO:0005783">
    <property type="term" value="C:endoplasmic reticulum"/>
    <property type="evidence" value="ECO:0007669"/>
    <property type="project" value="InterPro"/>
</dbReference>
<keyword evidence="1" id="KW-0812">Transmembrane</keyword>
<dbReference type="PANTHER" id="PTHR28112">
    <property type="entry name" value="SRP-INDEPENDENT TARGETING PROTEIN 3"/>
    <property type="match status" value="1"/>
</dbReference>
<keyword evidence="1" id="KW-0472">Membrane</keyword>
<dbReference type="Pfam" id="PF10032">
    <property type="entry name" value="Pho88"/>
    <property type="match status" value="1"/>
</dbReference>
<sequence>MGRYGQVLNMATNLILVLLTIPLAKILDLENEERNLLYVRITYGSVQALIIFLCFYIAAKIKEKNDITELSYVEPAKPFPVSKEPPKMIETTIRDYDLDKNKEVLNQTFTSLALIMFLHFYLGLNQPLLAQSILPLKNIYQQQIVQIHLLGKEVKRPFKTVSLFDLTDSSNQTDKVAFKKKKQ</sequence>
<dbReference type="GO" id="GO:0005739">
    <property type="term" value="C:mitochondrion"/>
    <property type="evidence" value="ECO:0007669"/>
    <property type="project" value="TreeGrafter"/>
</dbReference>
<dbReference type="InterPro" id="IPR012098">
    <property type="entry name" value="SND3_fun"/>
</dbReference>
<name>A0A9N8Z7I9_9GLOM</name>
<reference evidence="2" key="1">
    <citation type="submission" date="2021-06" db="EMBL/GenBank/DDBJ databases">
        <authorList>
            <person name="Kallberg Y."/>
            <person name="Tangrot J."/>
            <person name="Rosling A."/>
        </authorList>
    </citation>
    <scope>NUCLEOTIDE SEQUENCE</scope>
    <source>
        <strain evidence="2">AZ414A</strain>
    </source>
</reference>
<gene>
    <name evidence="2" type="ORF">DEBURN_LOCUS3689</name>
</gene>
<evidence type="ECO:0000313" key="3">
    <source>
        <dbReference type="Proteomes" id="UP000789706"/>
    </source>
</evidence>
<dbReference type="PANTHER" id="PTHR28112:SF1">
    <property type="entry name" value="SRP-INDEPENDENT TARGETING PROTEIN 3"/>
    <property type="match status" value="1"/>
</dbReference>
<dbReference type="Proteomes" id="UP000789706">
    <property type="component" value="Unassembled WGS sequence"/>
</dbReference>
<keyword evidence="3" id="KW-1185">Reference proteome</keyword>
<protein>
    <submittedName>
        <fullName evidence="2">9990_t:CDS:1</fullName>
    </submittedName>
</protein>
<evidence type="ECO:0000256" key="1">
    <source>
        <dbReference type="SAM" id="Phobius"/>
    </source>
</evidence>
<feature type="transmembrane region" description="Helical" evidence="1">
    <location>
        <begin position="36"/>
        <end position="58"/>
    </location>
</feature>
<organism evidence="2 3">
    <name type="scientific">Diversispora eburnea</name>
    <dbReference type="NCBI Taxonomy" id="1213867"/>
    <lineage>
        <taxon>Eukaryota</taxon>
        <taxon>Fungi</taxon>
        <taxon>Fungi incertae sedis</taxon>
        <taxon>Mucoromycota</taxon>
        <taxon>Glomeromycotina</taxon>
        <taxon>Glomeromycetes</taxon>
        <taxon>Diversisporales</taxon>
        <taxon>Diversisporaceae</taxon>
        <taxon>Diversispora</taxon>
    </lineage>
</organism>
<dbReference type="EMBL" id="CAJVPK010000242">
    <property type="protein sequence ID" value="CAG8481505.1"/>
    <property type="molecule type" value="Genomic_DNA"/>
</dbReference>
<dbReference type="OrthoDB" id="18139at2759"/>
<accession>A0A9N8Z7I9</accession>
<proteinExistence type="predicted"/>
<dbReference type="AlphaFoldDB" id="A0A9N8Z7I9"/>
<keyword evidence="1" id="KW-1133">Transmembrane helix</keyword>